<name>C5BLC9_TERTT</name>
<proteinExistence type="predicted"/>
<dbReference type="STRING" id="377629.TERTU_0143"/>
<keyword evidence="2" id="KW-1185">Reference proteome</keyword>
<evidence type="ECO:0000313" key="1">
    <source>
        <dbReference type="EMBL" id="ACR13958.1"/>
    </source>
</evidence>
<gene>
    <name evidence="1" type="ordered locus">TERTU_0143</name>
</gene>
<dbReference type="KEGG" id="ttu:TERTU_0143"/>
<dbReference type="HOGENOM" id="CLU_3259028_0_0_6"/>
<accession>C5BLC9</accession>
<evidence type="ECO:0000313" key="2">
    <source>
        <dbReference type="Proteomes" id="UP000009080"/>
    </source>
</evidence>
<sequence length="42" mass="4820">MPAFRAKPFPPYSLPVPYSDTPLSRHLIFLNIDAPEKSNMFI</sequence>
<organism evidence="1 2">
    <name type="scientific">Teredinibacter turnerae (strain ATCC 39867 / T7901)</name>
    <dbReference type="NCBI Taxonomy" id="377629"/>
    <lineage>
        <taxon>Bacteria</taxon>
        <taxon>Pseudomonadati</taxon>
        <taxon>Pseudomonadota</taxon>
        <taxon>Gammaproteobacteria</taxon>
        <taxon>Cellvibrionales</taxon>
        <taxon>Cellvibrionaceae</taxon>
        <taxon>Teredinibacter</taxon>
    </lineage>
</organism>
<dbReference type="EMBL" id="CP001614">
    <property type="protein sequence ID" value="ACR13958.1"/>
    <property type="molecule type" value="Genomic_DNA"/>
</dbReference>
<reference evidence="1 2" key="1">
    <citation type="journal article" date="2009" name="PLoS ONE">
        <title>The complete genome of Teredinibacter turnerae T7901: an intracellular endosymbiont of marine wood-boring bivalves (shipworms).</title>
        <authorList>
            <person name="Yang J.C."/>
            <person name="Madupu R."/>
            <person name="Durkin A.S."/>
            <person name="Ekborg N.A."/>
            <person name="Pedamallu C.S."/>
            <person name="Hostetler J.B."/>
            <person name="Radune D."/>
            <person name="Toms B.S."/>
            <person name="Henrissat B."/>
            <person name="Coutinho P.M."/>
            <person name="Schwarz S."/>
            <person name="Field L."/>
            <person name="Trindade-Silva A.E."/>
            <person name="Soares C.A.G."/>
            <person name="Elshahawi S."/>
            <person name="Hanora A."/>
            <person name="Schmidt E.W."/>
            <person name="Haygood M.G."/>
            <person name="Posfai J."/>
            <person name="Benner J."/>
            <person name="Madinger C."/>
            <person name="Nove J."/>
            <person name="Anton B."/>
            <person name="Chaudhary K."/>
            <person name="Foster J."/>
            <person name="Holman A."/>
            <person name="Kumar S."/>
            <person name="Lessard P.A."/>
            <person name="Luyten Y.A."/>
            <person name="Slatko B."/>
            <person name="Wood N."/>
            <person name="Wu B."/>
            <person name="Teplitski M."/>
            <person name="Mougous J.D."/>
            <person name="Ward N."/>
            <person name="Eisen J.A."/>
            <person name="Badger J.H."/>
            <person name="Distel D.L."/>
        </authorList>
    </citation>
    <scope>NUCLEOTIDE SEQUENCE [LARGE SCALE GENOMIC DNA]</scope>
    <source>
        <strain evidence="2">ATCC 39867 / T7901</strain>
    </source>
</reference>
<dbReference type="Proteomes" id="UP000009080">
    <property type="component" value="Chromosome"/>
</dbReference>
<protein>
    <submittedName>
        <fullName evidence="1">Uncharacterized protein</fullName>
    </submittedName>
</protein>
<dbReference type="AlphaFoldDB" id="C5BLC9"/>